<dbReference type="PANTHER" id="PTHR43300">
    <property type="entry name" value="ACETYLTRANSFERASE"/>
    <property type="match status" value="1"/>
</dbReference>
<dbReference type="EMBL" id="JAIOUQ010000017">
    <property type="protein sequence ID" value="MBZ2167132.1"/>
    <property type="molecule type" value="Genomic_DNA"/>
</dbReference>
<keyword evidence="3" id="KW-1185">Reference proteome</keyword>
<dbReference type="Pfam" id="PF00132">
    <property type="entry name" value="Hexapep"/>
    <property type="match status" value="1"/>
</dbReference>
<evidence type="ECO:0008006" key="4">
    <source>
        <dbReference type="Google" id="ProtNLM"/>
    </source>
</evidence>
<evidence type="ECO:0000256" key="1">
    <source>
        <dbReference type="ARBA" id="ARBA00022679"/>
    </source>
</evidence>
<dbReference type="InterPro" id="IPR011004">
    <property type="entry name" value="Trimer_LpxA-like_sf"/>
</dbReference>
<dbReference type="InterPro" id="IPR001451">
    <property type="entry name" value="Hexapep"/>
</dbReference>
<dbReference type="Gene3D" id="2.160.10.10">
    <property type="entry name" value="Hexapeptide repeat proteins"/>
    <property type="match status" value="1"/>
</dbReference>
<name>A0A8T5USW0_9EURY</name>
<dbReference type="PANTHER" id="PTHR43300:SF11">
    <property type="entry name" value="ACETYLTRANSFERASE RV3034C-RELATED"/>
    <property type="match status" value="1"/>
</dbReference>
<reference evidence="3" key="1">
    <citation type="journal article" date="2022" name="Microbiol. Resour. Announc.">
        <title>Draft Genome Sequence of a Methanogenic Archaeon from West Spitsbergen Permafrost.</title>
        <authorList>
            <person name="Trubitsyn V."/>
            <person name="Rivkina E."/>
            <person name="Shcherbakova V."/>
        </authorList>
    </citation>
    <scope>NUCLEOTIDE SEQUENCE [LARGE SCALE GENOMIC DNA]</scope>
    <source>
        <strain evidence="3">VT</strain>
    </source>
</reference>
<proteinExistence type="predicted"/>
<dbReference type="SUPFAM" id="SSF51161">
    <property type="entry name" value="Trimeric LpxA-like enzymes"/>
    <property type="match status" value="1"/>
</dbReference>
<dbReference type="PROSITE" id="PS00101">
    <property type="entry name" value="HEXAPEP_TRANSFERASES"/>
    <property type="match status" value="1"/>
</dbReference>
<accession>A0A8T5USW0</accession>
<dbReference type="GO" id="GO:0016740">
    <property type="term" value="F:transferase activity"/>
    <property type="evidence" value="ECO:0007669"/>
    <property type="project" value="UniProtKB-KW"/>
</dbReference>
<evidence type="ECO:0000313" key="2">
    <source>
        <dbReference type="EMBL" id="MBZ2167132.1"/>
    </source>
</evidence>
<dbReference type="Proteomes" id="UP000825933">
    <property type="component" value="Unassembled WGS sequence"/>
</dbReference>
<sequence>MLRNSGLDIPWLDKVGKIDIKDNVFIGNSAIILPNITIGPNAIIGAGSIVTKNVPSNTVVAGNPAKVICSLDEYIKKIDAKSNLYTWNANTPQNQLIQARIKHFWKYFRG</sequence>
<organism evidence="2 3">
    <name type="scientific">Methanobacterium spitsbergense</name>
    <dbReference type="NCBI Taxonomy" id="2874285"/>
    <lineage>
        <taxon>Archaea</taxon>
        <taxon>Methanobacteriati</taxon>
        <taxon>Methanobacteriota</taxon>
        <taxon>Methanomada group</taxon>
        <taxon>Methanobacteria</taxon>
        <taxon>Methanobacteriales</taxon>
        <taxon>Methanobacteriaceae</taxon>
        <taxon>Methanobacterium</taxon>
    </lineage>
</organism>
<gene>
    <name evidence="2" type="ORF">K8N75_13895</name>
</gene>
<protein>
    <recommendedName>
        <fullName evidence="4">Acetyltransferase</fullName>
    </recommendedName>
</protein>
<keyword evidence="1" id="KW-0808">Transferase</keyword>
<dbReference type="InterPro" id="IPR050179">
    <property type="entry name" value="Trans_hexapeptide_repeat"/>
</dbReference>
<comment type="caution">
    <text evidence="2">The sequence shown here is derived from an EMBL/GenBank/DDBJ whole genome shotgun (WGS) entry which is preliminary data.</text>
</comment>
<dbReference type="AlphaFoldDB" id="A0A8T5USW0"/>
<dbReference type="InterPro" id="IPR018357">
    <property type="entry name" value="Hexapep_transf_CS"/>
</dbReference>
<evidence type="ECO:0000313" key="3">
    <source>
        <dbReference type="Proteomes" id="UP000825933"/>
    </source>
</evidence>